<accession>A0A059E3D4</accession>
<name>A0A059E3D4_9PROT</name>
<evidence type="ECO:0000313" key="2">
    <source>
        <dbReference type="Proteomes" id="UP000024547"/>
    </source>
</evidence>
<sequence length="47" mass="5121">MVGSCVSLIAVCIAPCKGGHERFSQGRVLQRIKIAWLPWLIGDVVRG</sequence>
<dbReference type="Proteomes" id="UP000024547">
    <property type="component" value="Unassembled WGS sequence"/>
</dbReference>
<reference evidence="1 2" key="1">
    <citation type="journal article" date="2014" name="Antonie Van Leeuwenhoek">
        <title>Hyphomonas beringensis sp. nov. and Hyphomonas chukchiensis sp. nov., isolated from surface seawater of the Bering Sea and Chukchi Sea.</title>
        <authorList>
            <person name="Li C."/>
            <person name="Lai Q."/>
            <person name="Li G."/>
            <person name="Dong C."/>
            <person name="Wang J."/>
            <person name="Liao Y."/>
            <person name="Shao Z."/>
        </authorList>
    </citation>
    <scope>NUCLEOTIDE SEQUENCE [LARGE SCALE GENOMIC DNA]</scope>
    <source>
        <strain evidence="1 2">22II1-22F38</strain>
    </source>
</reference>
<gene>
    <name evidence="1" type="ORF">HY36_16335</name>
</gene>
<proteinExistence type="predicted"/>
<organism evidence="1 2">
    <name type="scientific">Hyphomonas atlantica</name>
    <dbReference type="NCBI Taxonomy" id="1280948"/>
    <lineage>
        <taxon>Bacteria</taxon>
        <taxon>Pseudomonadati</taxon>
        <taxon>Pseudomonadota</taxon>
        <taxon>Alphaproteobacteria</taxon>
        <taxon>Hyphomonadales</taxon>
        <taxon>Hyphomonadaceae</taxon>
        <taxon>Hyphomonas</taxon>
    </lineage>
</organism>
<evidence type="ECO:0000313" key="1">
    <source>
        <dbReference type="EMBL" id="KCZ62057.1"/>
    </source>
</evidence>
<comment type="caution">
    <text evidence="1">The sequence shown here is derived from an EMBL/GenBank/DDBJ whole genome shotgun (WGS) entry which is preliminary data.</text>
</comment>
<dbReference type="AlphaFoldDB" id="A0A059E3D4"/>
<keyword evidence="2" id="KW-1185">Reference proteome</keyword>
<protein>
    <submittedName>
        <fullName evidence="1">Uncharacterized protein</fullName>
    </submittedName>
</protein>
<dbReference type="EMBL" id="AWFH01000011">
    <property type="protein sequence ID" value="KCZ62057.1"/>
    <property type="molecule type" value="Genomic_DNA"/>
</dbReference>